<dbReference type="Gene3D" id="1.25.10.10">
    <property type="entry name" value="Leucine-rich Repeat Variant"/>
    <property type="match status" value="1"/>
</dbReference>
<proteinExistence type="inferred from homology"/>
<dbReference type="EMBL" id="GAIX01013949">
    <property type="protein sequence ID" value="JAA78611.1"/>
    <property type="molecule type" value="Transcribed_RNA"/>
</dbReference>
<organism evidence="4">
    <name type="scientific">Pararge aegeria</name>
    <name type="common">speckled wood butterfly</name>
    <dbReference type="NCBI Taxonomy" id="116150"/>
    <lineage>
        <taxon>Eukaryota</taxon>
        <taxon>Metazoa</taxon>
        <taxon>Ecdysozoa</taxon>
        <taxon>Arthropoda</taxon>
        <taxon>Hexapoda</taxon>
        <taxon>Insecta</taxon>
        <taxon>Pterygota</taxon>
        <taxon>Neoptera</taxon>
        <taxon>Endopterygota</taxon>
        <taxon>Lepidoptera</taxon>
        <taxon>Glossata</taxon>
        <taxon>Ditrysia</taxon>
        <taxon>Papilionoidea</taxon>
        <taxon>Nymphalidae</taxon>
        <taxon>Satyrinae</taxon>
        <taxon>Satyrini</taxon>
        <taxon>Parargina</taxon>
        <taxon>Pararge</taxon>
    </lineage>
</organism>
<name>S4NIS4_9NEOP</name>
<evidence type="ECO:0000256" key="1">
    <source>
        <dbReference type="ARBA" id="ARBA00009340"/>
    </source>
</evidence>
<dbReference type="InterPro" id="IPR039920">
    <property type="entry name" value="MMS19"/>
</dbReference>
<comment type="similarity">
    <text evidence="1 2">Belongs to the MET18/MMS19 family.</text>
</comment>
<keyword evidence="2" id="KW-0234">DNA repair</keyword>
<dbReference type="GO" id="GO:0097361">
    <property type="term" value="C:cytosolic [4Fe-4S] assembly targeting complex"/>
    <property type="evidence" value="ECO:0007669"/>
    <property type="project" value="UniProtKB-UniRule"/>
</dbReference>
<dbReference type="SUPFAM" id="SSF48371">
    <property type="entry name" value="ARM repeat"/>
    <property type="match status" value="1"/>
</dbReference>
<keyword evidence="2" id="KW-0539">Nucleus</keyword>
<dbReference type="AlphaFoldDB" id="S4NIS4"/>
<evidence type="ECO:0000256" key="2">
    <source>
        <dbReference type="RuleBase" id="RU367072"/>
    </source>
</evidence>
<keyword evidence="2" id="KW-0227">DNA damage</keyword>
<keyword evidence="2" id="KW-0963">Cytoplasm</keyword>
<protein>
    <recommendedName>
        <fullName evidence="2">MMS19 nucleotide excision repair protein</fullName>
    </recommendedName>
</protein>
<comment type="subunit">
    <text evidence="2">Component of the CIA complex.</text>
</comment>
<comment type="subcellular location">
    <subcellularLocation>
        <location evidence="2">Cytoplasm</location>
        <location evidence="2">Cytoskeleton</location>
        <location evidence="2">Spindle</location>
    </subcellularLocation>
    <subcellularLocation>
        <location evidence="2">Nucleus</location>
    </subcellularLocation>
</comment>
<sequence>MMSLVVQGKCDLNNLTRDKTALQKRLNLLSNLASIDDFTKIIIEEMLKAITTNDEEASKVVEALNSSISNGSLYSENKVAQIESDHGLIDSVLTWLLKEIKTASQESLDNGCTLIANTISSLPSEKQLKTLSRHTNEILDKCKTDNVYFQVLECLYVSVNQDVYNTHFEEIMTLSLSLALSETDAVRLKACYLVANFLNKAESGQKFELMYEILKNYLTSCCRDDVDLCPRLISLYGWITKALILRSSDLFQFWLNKIVISISNPECSKAGSESIRTIMTELPNCLSARQHCRSSLLYKQRMFQAFASMSEKLGPITQDKEAYYLSWAYVLEKTPKSLLNNEISKIVPLAIDALEYDNKDLLLVMIDLLTHFVRANNSIMTESLQTILPRLINLTTYAKSMDIRTKSLQCVYEVANCCATPHLLPHKQTVLLALAPALDDPKRLTRRAAVQARTRWFLVGAPGEE</sequence>
<dbReference type="GO" id="GO:0016226">
    <property type="term" value="P:iron-sulfur cluster assembly"/>
    <property type="evidence" value="ECO:0007669"/>
    <property type="project" value="UniProtKB-UniRule"/>
</dbReference>
<dbReference type="GO" id="GO:0006281">
    <property type="term" value="P:DNA repair"/>
    <property type="evidence" value="ECO:0007669"/>
    <property type="project" value="UniProtKB-UniRule"/>
</dbReference>
<dbReference type="PANTHER" id="PTHR12891:SF0">
    <property type="entry name" value="MMS19 NUCLEOTIDE EXCISION REPAIR PROTEIN HOMOLOG"/>
    <property type="match status" value="1"/>
</dbReference>
<dbReference type="GO" id="GO:0005634">
    <property type="term" value="C:nucleus"/>
    <property type="evidence" value="ECO:0007669"/>
    <property type="project" value="UniProtKB-SubCell"/>
</dbReference>
<reference evidence="4" key="2">
    <citation type="submission" date="2013-05" db="EMBL/GenBank/DDBJ databases">
        <authorList>
            <person name="Carter J.-M."/>
            <person name="Baker S.C."/>
            <person name="Pink R."/>
            <person name="Carter D.R.F."/>
            <person name="Collins A."/>
            <person name="Tomlin J."/>
            <person name="Gibbs M."/>
            <person name="Breuker C.J."/>
        </authorList>
    </citation>
    <scope>NUCLEOTIDE SEQUENCE</scope>
    <source>
        <tissue evidence="4">Ovary</tissue>
    </source>
</reference>
<dbReference type="PANTHER" id="PTHR12891">
    <property type="entry name" value="DNA REPAIR/TRANSCRIPTION PROTEIN MET18/MMS19"/>
    <property type="match status" value="1"/>
</dbReference>
<feature type="domain" description="MMS19 C-terminal" evidence="3">
    <location>
        <begin position="60"/>
        <end position="413"/>
    </location>
</feature>
<dbReference type="InterPro" id="IPR016024">
    <property type="entry name" value="ARM-type_fold"/>
</dbReference>
<dbReference type="Pfam" id="PF12460">
    <property type="entry name" value="MMS19_C"/>
    <property type="match status" value="1"/>
</dbReference>
<dbReference type="GO" id="GO:0051604">
    <property type="term" value="P:protein maturation"/>
    <property type="evidence" value="ECO:0007669"/>
    <property type="project" value="UniProtKB-UniRule"/>
</dbReference>
<dbReference type="GO" id="GO:0005819">
    <property type="term" value="C:spindle"/>
    <property type="evidence" value="ECO:0007669"/>
    <property type="project" value="UniProtKB-SubCell"/>
</dbReference>
<dbReference type="InterPro" id="IPR024687">
    <property type="entry name" value="MMS19_C"/>
</dbReference>
<evidence type="ECO:0000313" key="4">
    <source>
        <dbReference type="EMBL" id="JAA78611.1"/>
    </source>
</evidence>
<evidence type="ECO:0000259" key="3">
    <source>
        <dbReference type="Pfam" id="PF12460"/>
    </source>
</evidence>
<keyword evidence="2" id="KW-0206">Cytoskeleton</keyword>
<accession>S4NIS4</accession>
<dbReference type="InterPro" id="IPR011989">
    <property type="entry name" value="ARM-like"/>
</dbReference>
<reference evidence="4" key="1">
    <citation type="journal article" date="2013" name="BMC Genomics">
        <title>Unscrambling butterfly oogenesis.</title>
        <authorList>
            <person name="Carter J.M."/>
            <person name="Baker S.C."/>
            <person name="Pink R."/>
            <person name="Carter D.R."/>
            <person name="Collins A."/>
            <person name="Tomlin J."/>
            <person name="Gibbs M."/>
            <person name="Breuker C.J."/>
        </authorList>
    </citation>
    <scope>NUCLEOTIDE SEQUENCE</scope>
    <source>
        <tissue evidence="4">Ovary</tissue>
    </source>
</reference>
<comment type="function">
    <text evidence="2">Key component of the cytosolic iron-sulfur protein assembly (CIA) complex, a multiprotein complex that mediates the incorporation of iron-sulfur cluster into apoproteins specifically involved in DNA metabolism and genomic integrity. In the CIA complex, MMS19 acts as an adapter between early-acting CIA components and a subset of cellular target iron-sulfur proteins.</text>
</comment>